<protein>
    <submittedName>
        <fullName evidence="8">Membrane protein</fullName>
    </submittedName>
</protein>
<dbReference type="PANTHER" id="PTHR21324:SF2">
    <property type="entry name" value="EG:22E5.9 PROTEIN"/>
    <property type="match status" value="1"/>
</dbReference>
<feature type="transmembrane region" description="Helical" evidence="6">
    <location>
        <begin position="52"/>
        <end position="74"/>
    </location>
</feature>
<keyword evidence="9" id="KW-1185">Reference proteome</keyword>
<evidence type="ECO:0000256" key="4">
    <source>
        <dbReference type="ARBA" id="ARBA00022989"/>
    </source>
</evidence>
<dbReference type="PANTHER" id="PTHR21324">
    <property type="entry name" value="FASTING-INDUCIBLE INTEGRAL MEMBRANE PROTEIN TM6P1-RELATED"/>
    <property type="match status" value="1"/>
</dbReference>
<dbReference type="InterPro" id="IPR019402">
    <property type="entry name" value="CWH43_N"/>
</dbReference>
<proteinExistence type="inferred from homology"/>
<reference evidence="8 9" key="1">
    <citation type="journal article" date="2023" name="BMC Biol.">
        <title>The compact genome of the sponge Oopsacas minuta (Hexactinellida) is lacking key metazoan core genes.</title>
        <authorList>
            <person name="Santini S."/>
            <person name="Schenkelaars Q."/>
            <person name="Jourda C."/>
            <person name="Duchesne M."/>
            <person name="Belahbib H."/>
            <person name="Rocher C."/>
            <person name="Selva M."/>
            <person name="Riesgo A."/>
            <person name="Vervoort M."/>
            <person name="Leys S.P."/>
            <person name="Kodjabachian L."/>
            <person name="Le Bivic A."/>
            <person name="Borchiellini C."/>
            <person name="Claverie J.M."/>
            <person name="Renard E."/>
        </authorList>
    </citation>
    <scope>NUCLEOTIDE SEQUENCE [LARGE SCALE GENOMIC DNA]</scope>
    <source>
        <strain evidence="8">SPO-2</strain>
    </source>
</reference>
<evidence type="ECO:0000256" key="2">
    <source>
        <dbReference type="ARBA" id="ARBA00006565"/>
    </source>
</evidence>
<dbReference type="Pfam" id="PF10277">
    <property type="entry name" value="Frag1"/>
    <property type="match status" value="1"/>
</dbReference>
<sequence length="250" mass="27547">MTIRFPIEIFPLAMVFFPIIGLITTYGISVGLNHTIPVVPFISNTGNFPPESGIFTIVLSCTAFLILLVISIQFKHIWDNTEKKGACSIIIHIINVLSYCAGLISVLGSLMVGSYTSADSRLGHELGADLTLVFGIVYFMLQTPIAPFVEPKLKIIRWIILVIRIALIVFSLAMLLVYLIPTGNLTVSTVAQWFLVSTLFVMFGTFLPEFHALDVQFKVGIKKKAGEETIRQNGTSFRVGSDAKVETANF</sequence>
<evidence type="ECO:0000256" key="1">
    <source>
        <dbReference type="ARBA" id="ARBA00004127"/>
    </source>
</evidence>
<evidence type="ECO:0000313" key="9">
    <source>
        <dbReference type="Proteomes" id="UP001165289"/>
    </source>
</evidence>
<dbReference type="GO" id="GO:0012505">
    <property type="term" value="C:endomembrane system"/>
    <property type="evidence" value="ECO:0007669"/>
    <property type="project" value="UniProtKB-SubCell"/>
</dbReference>
<keyword evidence="5 6" id="KW-0472">Membrane</keyword>
<accession>A0AAV7KKR6</accession>
<dbReference type="AlphaFoldDB" id="A0AAV7KKR6"/>
<evidence type="ECO:0000256" key="3">
    <source>
        <dbReference type="ARBA" id="ARBA00022692"/>
    </source>
</evidence>
<comment type="caution">
    <text evidence="8">The sequence shown here is derived from an EMBL/GenBank/DDBJ whole genome shotgun (WGS) entry which is preliminary data.</text>
</comment>
<evidence type="ECO:0000256" key="5">
    <source>
        <dbReference type="ARBA" id="ARBA00023136"/>
    </source>
</evidence>
<feature type="transmembrane region" description="Helical" evidence="6">
    <location>
        <begin position="193"/>
        <end position="213"/>
    </location>
</feature>
<comment type="similarity">
    <text evidence="2">Belongs to the DRAM/TMEM150 family.</text>
</comment>
<dbReference type="EMBL" id="JAKMXF010000011">
    <property type="protein sequence ID" value="KAI6661531.1"/>
    <property type="molecule type" value="Genomic_DNA"/>
</dbReference>
<comment type="subcellular location">
    <subcellularLocation>
        <location evidence="1">Endomembrane system</location>
        <topology evidence="1">Multi-pass membrane protein</topology>
    </subcellularLocation>
</comment>
<feature type="transmembrane region" description="Helical" evidence="6">
    <location>
        <begin position="130"/>
        <end position="149"/>
    </location>
</feature>
<evidence type="ECO:0000259" key="7">
    <source>
        <dbReference type="Pfam" id="PF10277"/>
    </source>
</evidence>
<keyword evidence="3 6" id="KW-0812">Transmembrane</keyword>
<keyword evidence="4 6" id="KW-1133">Transmembrane helix</keyword>
<feature type="domain" description="CWH43-like N-terminal" evidence="7">
    <location>
        <begin position="8"/>
        <end position="212"/>
    </location>
</feature>
<organism evidence="8 9">
    <name type="scientific">Oopsacas minuta</name>
    <dbReference type="NCBI Taxonomy" id="111878"/>
    <lineage>
        <taxon>Eukaryota</taxon>
        <taxon>Metazoa</taxon>
        <taxon>Porifera</taxon>
        <taxon>Hexactinellida</taxon>
        <taxon>Hexasterophora</taxon>
        <taxon>Lyssacinosida</taxon>
        <taxon>Leucopsacidae</taxon>
        <taxon>Oopsacas</taxon>
    </lineage>
</organism>
<evidence type="ECO:0000313" key="8">
    <source>
        <dbReference type="EMBL" id="KAI6661531.1"/>
    </source>
</evidence>
<dbReference type="Proteomes" id="UP001165289">
    <property type="component" value="Unassembled WGS sequence"/>
</dbReference>
<feature type="transmembrane region" description="Helical" evidence="6">
    <location>
        <begin position="12"/>
        <end position="32"/>
    </location>
</feature>
<evidence type="ECO:0000256" key="6">
    <source>
        <dbReference type="SAM" id="Phobius"/>
    </source>
</evidence>
<gene>
    <name evidence="8" type="ORF">LOD99_13404</name>
</gene>
<name>A0AAV7KKR6_9METZ</name>
<feature type="transmembrane region" description="Helical" evidence="6">
    <location>
        <begin position="86"/>
        <end position="110"/>
    </location>
</feature>
<dbReference type="InterPro" id="IPR050911">
    <property type="entry name" value="DRAM/TMEM150_Autophagy_Mod"/>
</dbReference>
<feature type="transmembrane region" description="Helical" evidence="6">
    <location>
        <begin position="161"/>
        <end position="181"/>
    </location>
</feature>